<keyword evidence="1" id="KW-1133">Transmembrane helix</keyword>
<reference evidence="3" key="1">
    <citation type="submission" date="2025-08" db="UniProtKB">
        <authorList>
            <consortium name="RefSeq"/>
        </authorList>
    </citation>
    <scope>IDENTIFICATION</scope>
    <source>
        <tissue evidence="3">Whole organism</tissue>
    </source>
</reference>
<feature type="transmembrane region" description="Helical" evidence="1">
    <location>
        <begin position="49"/>
        <end position="73"/>
    </location>
</feature>
<evidence type="ECO:0000256" key="1">
    <source>
        <dbReference type="SAM" id="Phobius"/>
    </source>
</evidence>
<evidence type="ECO:0000313" key="3">
    <source>
        <dbReference type="RefSeq" id="XP_052132716.1"/>
    </source>
</evidence>
<organism evidence="2 3">
    <name type="scientific">Frankliniella occidentalis</name>
    <name type="common">Western flower thrips</name>
    <name type="synonym">Euthrips occidentalis</name>
    <dbReference type="NCBI Taxonomy" id="133901"/>
    <lineage>
        <taxon>Eukaryota</taxon>
        <taxon>Metazoa</taxon>
        <taxon>Ecdysozoa</taxon>
        <taxon>Arthropoda</taxon>
        <taxon>Hexapoda</taxon>
        <taxon>Insecta</taxon>
        <taxon>Pterygota</taxon>
        <taxon>Neoptera</taxon>
        <taxon>Paraneoptera</taxon>
        <taxon>Thysanoptera</taxon>
        <taxon>Terebrantia</taxon>
        <taxon>Thripoidea</taxon>
        <taxon>Thripidae</taxon>
        <taxon>Frankliniella</taxon>
    </lineage>
</organism>
<evidence type="ECO:0000313" key="2">
    <source>
        <dbReference type="Proteomes" id="UP000504606"/>
    </source>
</evidence>
<name>A0A9C6XW28_FRAOC</name>
<keyword evidence="1" id="KW-0812">Transmembrane</keyword>
<sequence>MSRYINECNAILRNLSQEVRSRCPTDDQYCCYLHCCFLNRQHKEIWETWYFWFGVGLIGLLMFTSATSFLVGMCTKKRHQLIRVHHAANLAAAEGGAARAAAGGCSPEDTLPATAATVTAVTGPDGLIQPFVEGGLPAEVAARYKTQGPQGTATVIFRGYVSLGRTVSLRSGA</sequence>
<dbReference type="KEGG" id="foc:113203468"/>
<dbReference type="RefSeq" id="XP_052132716.1">
    <property type="nucleotide sequence ID" value="XM_052276756.1"/>
</dbReference>
<dbReference type="OrthoDB" id="6578935at2759"/>
<dbReference type="AlphaFoldDB" id="A0A9C6XW28"/>
<accession>A0A9C6XW28</accession>
<gene>
    <name evidence="3" type="primary">LOC113203468</name>
</gene>
<protein>
    <submittedName>
        <fullName evidence="3">Uncharacterized protein LOC113203468</fullName>
    </submittedName>
</protein>
<dbReference type="GeneID" id="113203468"/>
<keyword evidence="1" id="KW-0472">Membrane</keyword>
<dbReference type="Proteomes" id="UP000504606">
    <property type="component" value="Unplaced"/>
</dbReference>
<keyword evidence="2" id="KW-1185">Reference proteome</keyword>
<proteinExistence type="predicted"/>